<evidence type="ECO:0000313" key="3">
    <source>
        <dbReference type="Proteomes" id="UP000794436"/>
    </source>
</evidence>
<proteinExistence type="predicted"/>
<keyword evidence="3" id="KW-1185">Reference proteome</keyword>
<dbReference type="OrthoDB" id="167578at2759"/>
<feature type="region of interest" description="Disordered" evidence="1">
    <location>
        <begin position="1169"/>
        <end position="1189"/>
    </location>
</feature>
<evidence type="ECO:0000256" key="1">
    <source>
        <dbReference type="SAM" id="MobiDB-lite"/>
    </source>
</evidence>
<comment type="caution">
    <text evidence="2">The sequence shown here is derived from an EMBL/GenBank/DDBJ whole genome shotgun (WGS) entry which is preliminary data.</text>
</comment>
<protein>
    <recommendedName>
        <fullName evidence="4">FAR1 domain-containing protein</fullName>
    </recommendedName>
</protein>
<dbReference type="Proteomes" id="UP000794436">
    <property type="component" value="Unassembled WGS sequence"/>
</dbReference>
<dbReference type="PANTHER" id="PTHR31569">
    <property type="entry name" value="SWIM-TYPE DOMAIN-CONTAINING PROTEIN"/>
    <property type="match status" value="1"/>
</dbReference>
<evidence type="ECO:0000313" key="2">
    <source>
        <dbReference type="EMBL" id="TMW62874.1"/>
    </source>
</evidence>
<feature type="region of interest" description="Disordered" evidence="1">
    <location>
        <begin position="875"/>
        <end position="911"/>
    </location>
</feature>
<gene>
    <name evidence="2" type="ORF">Poli38472_005492</name>
</gene>
<organism evidence="2 3">
    <name type="scientific">Pythium oligandrum</name>
    <name type="common">Mycoparasitic fungus</name>
    <dbReference type="NCBI Taxonomy" id="41045"/>
    <lineage>
        <taxon>Eukaryota</taxon>
        <taxon>Sar</taxon>
        <taxon>Stramenopiles</taxon>
        <taxon>Oomycota</taxon>
        <taxon>Peronosporomycetes</taxon>
        <taxon>Pythiales</taxon>
        <taxon>Pythiaceae</taxon>
        <taxon>Pythium</taxon>
    </lineage>
</organism>
<evidence type="ECO:0008006" key="4">
    <source>
        <dbReference type="Google" id="ProtNLM"/>
    </source>
</evidence>
<dbReference type="EMBL" id="SPLM01000073">
    <property type="protein sequence ID" value="TMW62874.1"/>
    <property type="molecule type" value="Genomic_DNA"/>
</dbReference>
<accession>A0A8K1CG35</accession>
<dbReference type="InterPro" id="IPR052579">
    <property type="entry name" value="Zinc_finger_SWIM"/>
</dbReference>
<feature type="compositionally biased region" description="Polar residues" evidence="1">
    <location>
        <begin position="876"/>
        <end position="886"/>
    </location>
</feature>
<dbReference type="AlphaFoldDB" id="A0A8K1CG35"/>
<reference evidence="2" key="1">
    <citation type="submission" date="2019-03" db="EMBL/GenBank/DDBJ databases">
        <title>Long read genome sequence of the mycoparasitic Pythium oligandrum ATCC 38472 isolated from sugarbeet rhizosphere.</title>
        <authorList>
            <person name="Gaulin E."/>
        </authorList>
    </citation>
    <scope>NUCLEOTIDE SEQUENCE</scope>
    <source>
        <strain evidence="2">ATCC 38472_TT</strain>
    </source>
</reference>
<name>A0A8K1CG35_PYTOL</name>
<sequence>MATDEGDAFAVVRTALATPSAAVLAPPFPQHHTSWESFEANLKAYSQDTYQLYVIRTTTSVRRRNHRILELASSNAAGTAQEGEDGGLTLPATTSERALIPEHWQWYSKTLMCTHGWKDRQRGTGKRSITMVRSTGCPVKMCVTLQQGGEENGWQVVVTKHMRTHNHPLSKELYLFYTENRRIYDPELLALVGGAPLEGGGGDGADQMFSDVSNARFTSQRIDILDDEDDDDNYRATGLAALQDDPVPGTVVTLPKMSTKVFDSWESFQHALVAYATATQQHFRMRSTISVNSKNGKLMDHAIKVGKSGGDILQQLIPDTQKWYSKLLICNHGWKRKSRSKVAQFQAKGKQLATVNSNACPAMLMARLQRDVHDNWRIVVNRQVVHHNHPIHTESSGGVHDEDETAGDAFMEHGVVDDGMEEDDLDHDRNESDAELADAVESLHSMEELPRESESAVAATSAAMDEVDEASEEFQQTEIEDEPVPKPMSVTEVVVRVPKLPPAYDSWDAFHEHLRQYSAATYQSYRTRTTSSVKGRNQKILEMKANASTNTTGQKQTNDLSGENARLIPEEYKWYSKTLTCTHGWKERRRGSGKRTVHIVRSTSCPVKICATLQYVDSAGSGARGTTAQGTWRVIVTKHVVDHNHNLSRELYQHYCDNRRIYDPELLAIDQTSVVPPPTSGPLGGMNSDLSHLSSASMASFNAALQSIDPTGSLMQLHQATMPDAAYIPGNTLQMQQNAAAGGALMSFGPLQLPPSDGNGNQNSVLLGGIPTSSVRSGVSMIPSFYSPALLSAPQFAMLQAAGPAIIDPSTPATSSATSQSGSLPFGVMVTATNVLCRLHGPEVNQQSVDGSIDSIDSSQECTCLRIPVVHEYRTSPATQDSSTNQQRRRPRDAEAQATSTEHGKKARKVTSVRVPGLNDSSVVQGHVAHDGGDSAMLGASTPVWGPENLLPVVPVTLEDGVSVWRAPRLKRRHDSWAAFTEYLDAYSHATYQLYRVRTTSSVNARNTRIMQQLQQQDEAPSEGEDGSDGALPLLVPTSFEWYSKTYVCTHGWKERRRGKGQRVSHNLRSTACPVKICVTLQRDPHDTTSWHVVVTKHVLEHNHEISAALYRKYSENRKIRDPDLMARAEQMWREGVSRRKIYEFLKETTHVGILMKDVHNLVQRWQQQNPRAMGDHEDGEGDEMPSTEQTLEATADHEAMLNEVGL</sequence>
<dbReference type="PANTHER" id="PTHR31569:SF4">
    <property type="entry name" value="SWIM-TYPE DOMAIN-CONTAINING PROTEIN"/>
    <property type="match status" value="1"/>
</dbReference>